<gene>
    <name evidence="9" type="ORF">H8S54_11330</name>
</gene>
<dbReference type="EMBL" id="JACOOT010000025">
    <property type="protein sequence ID" value="MBC5651687.1"/>
    <property type="molecule type" value="Genomic_DNA"/>
</dbReference>
<evidence type="ECO:0000313" key="9">
    <source>
        <dbReference type="EMBL" id="MBC5651687.1"/>
    </source>
</evidence>
<sequence>MLAAGASGSGKTLLTCGLLQVLVNRRIKTVSFKCGPDYIDPMFHTQVIGTKSRNLDTFFTGEEITRSLLAKNSADCEMAVMEGVMGFYDGVAGTTTQASAYDLARVTDTPVILIVNSKGMSVSLAAYIKGFMEYKKDSRIKGVIFNQMSPMLYPRMKKLVEEELGIKALGYVPKVEDCVIESRHLGLVLPEEIPELKQRLLKLADVLEKSLDIEAIIQLAKEAPELSYEPLEEEKTRASIMASEPEKCTQNSVALSAAENTKQSSLSSVKEVLKWKSSKKLRIGLAKDEAFCFFYEDNLDLLRAMGAELVPFSPIHDAHLPENLDGLLLYGGYPELNTQALEENKFMREEIAEAIKGGMPCLAECGGFMYLHDQMEGMDGKFYQMTGVIPGKVWRTPKLTRFGYITLTQNEETVCSSEQAGDNLPKTANCQELLGFDQKKKIQVLGEAELGISPAHEFHYFDSENCGTAFHASKPHSKRGWDCIHGSDRLLAGFPHLYYYANPKIPQAFLKKCLEYRLSGRSND</sequence>
<keyword evidence="10" id="KW-1185">Reference proteome</keyword>
<dbReference type="InterPro" id="IPR004484">
    <property type="entry name" value="CbiA/CobB_synth"/>
</dbReference>
<dbReference type="Pfam" id="PF07685">
    <property type="entry name" value="GATase_3"/>
    <property type="match status" value="1"/>
</dbReference>
<comment type="caution">
    <text evidence="9">The sequence shown here is derived from an EMBL/GenBank/DDBJ whole genome shotgun (WGS) entry which is preliminary data.</text>
</comment>
<keyword evidence="2" id="KW-0436">Ligase</keyword>
<feature type="domain" description="CobQ/CobB/MinD/ParA nucleotide binding" evidence="7">
    <location>
        <begin position="1"/>
        <end position="178"/>
    </location>
</feature>
<organism evidence="9 10">
    <name type="scientific">Blautia segnis</name>
    <dbReference type="NCBI Taxonomy" id="2763030"/>
    <lineage>
        <taxon>Bacteria</taxon>
        <taxon>Bacillati</taxon>
        <taxon>Bacillota</taxon>
        <taxon>Clostridia</taxon>
        <taxon>Lachnospirales</taxon>
        <taxon>Lachnospiraceae</taxon>
        <taxon>Blautia</taxon>
    </lineage>
</organism>
<evidence type="ECO:0000259" key="7">
    <source>
        <dbReference type="Pfam" id="PF01656"/>
    </source>
</evidence>
<dbReference type="InterPro" id="IPR029062">
    <property type="entry name" value="Class_I_gatase-like"/>
</dbReference>
<dbReference type="Pfam" id="PF01656">
    <property type="entry name" value="CbiA"/>
    <property type="match status" value="1"/>
</dbReference>
<reference evidence="9 10" key="1">
    <citation type="submission" date="2020-08" db="EMBL/GenBank/DDBJ databases">
        <title>Genome public.</title>
        <authorList>
            <person name="Liu C."/>
            <person name="Sun Q."/>
        </authorList>
    </citation>
    <scope>NUCLEOTIDE SEQUENCE [LARGE SCALE GENOMIC DNA]</scope>
    <source>
        <strain evidence="9 10">BX17</strain>
    </source>
</reference>
<evidence type="ECO:0000256" key="6">
    <source>
        <dbReference type="ARBA" id="ARBA00022962"/>
    </source>
</evidence>
<dbReference type="NCBIfam" id="NF002204">
    <property type="entry name" value="PRK01077.1"/>
    <property type="match status" value="1"/>
</dbReference>
<dbReference type="GO" id="GO:0005524">
    <property type="term" value="F:ATP binding"/>
    <property type="evidence" value="ECO:0007669"/>
    <property type="project" value="UniProtKB-KW"/>
</dbReference>
<dbReference type="InterPro" id="IPR002586">
    <property type="entry name" value="CobQ/CobB/MinD/ParA_Nub-bd_dom"/>
</dbReference>
<evidence type="ECO:0000256" key="1">
    <source>
        <dbReference type="ARBA" id="ARBA00001946"/>
    </source>
</evidence>
<dbReference type="SUPFAM" id="SSF52317">
    <property type="entry name" value="Class I glutamine amidotransferase-like"/>
    <property type="match status" value="1"/>
</dbReference>
<dbReference type="AlphaFoldDB" id="A0A8I0AFG8"/>
<keyword evidence="4" id="KW-0067">ATP-binding</keyword>
<keyword evidence="6" id="KW-0315">Glutamine amidotransferase</keyword>
<dbReference type="Gene3D" id="3.40.50.300">
    <property type="entry name" value="P-loop containing nucleotide triphosphate hydrolases"/>
    <property type="match status" value="1"/>
</dbReference>
<keyword evidence="3" id="KW-0547">Nucleotide-binding</keyword>
<name>A0A8I0AFG8_9FIRM</name>
<feature type="domain" description="CobB/CobQ-like glutamine amidotransferase" evidence="8">
    <location>
        <begin position="282"/>
        <end position="414"/>
    </location>
</feature>
<keyword evidence="5" id="KW-0460">Magnesium</keyword>
<evidence type="ECO:0000259" key="8">
    <source>
        <dbReference type="Pfam" id="PF07685"/>
    </source>
</evidence>
<dbReference type="InterPro" id="IPR011698">
    <property type="entry name" value="GATase_3"/>
</dbReference>
<evidence type="ECO:0000256" key="5">
    <source>
        <dbReference type="ARBA" id="ARBA00022842"/>
    </source>
</evidence>
<dbReference type="SUPFAM" id="SSF52540">
    <property type="entry name" value="P-loop containing nucleoside triphosphate hydrolases"/>
    <property type="match status" value="1"/>
</dbReference>
<evidence type="ECO:0000256" key="4">
    <source>
        <dbReference type="ARBA" id="ARBA00022840"/>
    </source>
</evidence>
<dbReference type="PROSITE" id="PS51274">
    <property type="entry name" value="GATASE_COBBQ"/>
    <property type="match status" value="1"/>
</dbReference>
<comment type="cofactor">
    <cofactor evidence="1">
        <name>Mg(2+)</name>
        <dbReference type="ChEBI" id="CHEBI:18420"/>
    </cofactor>
</comment>
<dbReference type="Gene3D" id="3.40.50.880">
    <property type="match status" value="1"/>
</dbReference>
<accession>A0A8I0AFG8</accession>
<proteinExistence type="predicted"/>
<dbReference type="Proteomes" id="UP000652847">
    <property type="component" value="Unassembled WGS sequence"/>
</dbReference>
<dbReference type="PANTHER" id="PTHR43873:SF1">
    <property type="entry name" value="COBYRINATE A,C-DIAMIDE SYNTHASE"/>
    <property type="match status" value="1"/>
</dbReference>
<dbReference type="InterPro" id="IPR027417">
    <property type="entry name" value="P-loop_NTPase"/>
</dbReference>
<protein>
    <submittedName>
        <fullName evidence="9">Cobyrinate a,c-diamide synthase</fullName>
    </submittedName>
</protein>
<evidence type="ECO:0000313" key="10">
    <source>
        <dbReference type="Proteomes" id="UP000652847"/>
    </source>
</evidence>
<dbReference type="PANTHER" id="PTHR43873">
    <property type="entry name" value="COBYRINATE A,C-DIAMIDE SYNTHASE"/>
    <property type="match status" value="1"/>
</dbReference>
<evidence type="ECO:0000256" key="2">
    <source>
        <dbReference type="ARBA" id="ARBA00022598"/>
    </source>
</evidence>
<dbReference type="GO" id="GO:0042242">
    <property type="term" value="F:cobyrinic acid a,c-diamide synthase activity"/>
    <property type="evidence" value="ECO:0007669"/>
    <property type="project" value="InterPro"/>
</dbReference>
<evidence type="ECO:0000256" key="3">
    <source>
        <dbReference type="ARBA" id="ARBA00022741"/>
    </source>
</evidence>